<dbReference type="GeneID" id="6014698"/>
<dbReference type="KEGG" id="cci:CC1G_05610"/>
<comment type="caution">
    <text evidence="4">The sequence shown here is derived from an EMBL/GenBank/DDBJ whole genome shotgun (WGS) entry which is preliminary data.</text>
</comment>
<dbReference type="AlphaFoldDB" id="A8P1M0"/>
<dbReference type="RefSeq" id="XP_001838129.1">
    <property type="nucleotide sequence ID" value="XM_001838077.2"/>
</dbReference>
<dbReference type="Gene3D" id="3.40.50.12780">
    <property type="entry name" value="N-terminal domain of ligase-like"/>
    <property type="match status" value="1"/>
</dbReference>
<organism evidence="4 5">
    <name type="scientific">Coprinopsis cinerea (strain Okayama-7 / 130 / ATCC MYA-4618 / FGSC 9003)</name>
    <name type="common">Inky cap fungus</name>
    <name type="synonym">Hormographiella aspergillata</name>
    <dbReference type="NCBI Taxonomy" id="240176"/>
    <lineage>
        <taxon>Eukaryota</taxon>
        <taxon>Fungi</taxon>
        <taxon>Dikarya</taxon>
        <taxon>Basidiomycota</taxon>
        <taxon>Agaricomycotina</taxon>
        <taxon>Agaricomycetes</taxon>
        <taxon>Agaricomycetidae</taxon>
        <taxon>Agaricales</taxon>
        <taxon>Agaricineae</taxon>
        <taxon>Psathyrellaceae</taxon>
        <taxon>Coprinopsis</taxon>
    </lineage>
</organism>
<dbReference type="GO" id="GO:0016405">
    <property type="term" value="F:CoA-ligase activity"/>
    <property type="evidence" value="ECO:0007669"/>
    <property type="project" value="TreeGrafter"/>
</dbReference>
<dbReference type="OrthoDB" id="1898221at2759"/>
<evidence type="ECO:0000313" key="4">
    <source>
        <dbReference type="EMBL" id="EAU83706.1"/>
    </source>
</evidence>
<evidence type="ECO:0000313" key="5">
    <source>
        <dbReference type="Proteomes" id="UP000001861"/>
    </source>
</evidence>
<keyword evidence="5" id="KW-1185">Reference proteome</keyword>
<accession>A8P1M0</accession>
<name>A8P1M0_COPC7</name>
<comment type="similarity">
    <text evidence="1">Belongs to the ATP-dependent AMP-binding enzyme family.</text>
</comment>
<evidence type="ECO:0000256" key="2">
    <source>
        <dbReference type="ARBA" id="ARBA00022598"/>
    </source>
</evidence>
<evidence type="ECO:0000259" key="3">
    <source>
        <dbReference type="Pfam" id="PF00501"/>
    </source>
</evidence>
<dbReference type="STRING" id="240176.A8P1M0"/>
<protein>
    <recommendedName>
        <fullName evidence="3">AMP-dependent synthetase/ligase domain-containing protein</fullName>
    </recommendedName>
</protein>
<feature type="domain" description="AMP-dependent synthetase/ligase" evidence="3">
    <location>
        <begin position="33"/>
        <end position="276"/>
    </location>
</feature>
<reference evidence="4 5" key="1">
    <citation type="journal article" date="2010" name="Proc. Natl. Acad. Sci. U.S.A.">
        <title>Insights into evolution of multicellular fungi from the assembled chromosomes of the mushroom Coprinopsis cinerea (Coprinus cinereus).</title>
        <authorList>
            <person name="Stajich J.E."/>
            <person name="Wilke S.K."/>
            <person name="Ahren D."/>
            <person name="Au C.H."/>
            <person name="Birren B.W."/>
            <person name="Borodovsky M."/>
            <person name="Burns C."/>
            <person name="Canback B."/>
            <person name="Casselton L.A."/>
            <person name="Cheng C.K."/>
            <person name="Deng J."/>
            <person name="Dietrich F.S."/>
            <person name="Fargo D.C."/>
            <person name="Farman M.L."/>
            <person name="Gathman A.C."/>
            <person name="Goldberg J."/>
            <person name="Guigo R."/>
            <person name="Hoegger P.J."/>
            <person name="Hooker J.B."/>
            <person name="Huggins A."/>
            <person name="James T.Y."/>
            <person name="Kamada T."/>
            <person name="Kilaru S."/>
            <person name="Kodira C."/>
            <person name="Kues U."/>
            <person name="Kupfer D."/>
            <person name="Kwan H.S."/>
            <person name="Lomsadze A."/>
            <person name="Li W."/>
            <person name="Lilly W.W."/>
            <person name="Ma L.J."/>
            <person name="Mackey A.J."/>
            <person name="Manning G."/>
            <person name="Martin F."/>
            <person name="Muraguchi H."/>
            <person name="Natvig D.O."/>
            <person name="Palmerini H."/>
            <person name="Ramesh M.A."/>
            <person name="Rehmeyer C.J."/>
            <person name="Roe B.A."/>
            <person name="Shenoy N."/>
            <person name="Stanke M."/>
            <person name="Ter-Hovhannisyan V."/>
            <person name="Tunlid A."/>
            <person name="Velagapudi R."/>
            <person name="Vision T.J."/>
            <person name="Zeng Q."/>
            <person name="Zolan M.E."/>
            <person name="Pukkila P.J."/>
        </authorList>
    </citation>
    <scope>NUCLEOTIDE SEQUENCE [LARGE SCALE GENOMIC DNA]</scope>
    <source>
        <strain evidence="5">Okayama-7 / 130 / ATCC MYA-4618 / FGSC 9003</strain>
    </source>
</reference>
<dbReference type="InterPro" id="IPR000873">
    <property type="entry name" value="AMP-dep_synth/lig_dom"/>
</dbReference>
<dbReference type="PANTHER" id="PTHR24096">
    <property type="entry name" value="LONG-CHAIN-FATTY-ACID--COA LIGASE"/>
    <property type="match status" value="1"/>
</dbReference>
<dbReference type="Proteomes" id="UP000001861">
    <property type="component" value="Unassembled WGS sequence"/>
</dbReference>
<gene>
    <name evidence="4" type="ORF">CC1G_05610</name>
</gene>
<dbReference type="InterPro" id="IPR042099">
    <property type="entry name" value="ANL_N_sf"/>
</dbReference>
<dbReference type="VEuPathDB" id="FungiDB:CC1G_05610"/>
<dbReference type="eggNOG" id="KOG1176">
    <property type="taxonomic scope" value="Eukaryota"/>
</dbReference>
<dbReference type="Pfam" id="PF00501">
    <property type="entry name" value="AMP-binding"/>
    <property type="match status" value="1"/>
</dbReference>
<dbReference type="OMA" id="CSAKVIF"/>
<dbReference type="InParanoid" id="A8P1M0"/>
<dbReference type="SUPFAM" id="SSF56801">
    <property type="entry name" value="Acetyl-CoA synthetase-like"/>
    <property type="match status" value="1"/>
</dbReference>
<dbReference type="PANTHER" id="PTHR24096:SF149">
    <property type="entry name" value="AMP-BINDING DOMAIN-CONTAINING PROTEIN-RELATED"/>
    <property type="match status" value="1"/>
</dbReference>
<keyword evidence="2" id="KW-0436">Ligase</keyword>
<dbReference type="EMBL" id="AACS02000013">
    <property type="protein sequence ID" value="EAU83706.1"/>
    <property type="molecule type" value="Genomic_DNA"/>
</dbReference>
<sequence length="297" mass="32245">MSPQPIIYRSTYPPKPTVNTSIFTHLFRDSDVYPPARPAFIDAATGCSITRGDLKRNVLALSDGLRNQPIVPVEGGRRPLRRGDVVMILSPNSLSWPVALFGAVAAGLAITLASSSLTPRELSWQWLDSRPQLLFVSRSHVAVARAMFQIIGVSEAEAEMRTWVMDDIWSSTPSRATTDCNWLGTLFGDPGASEERFDGTGADETVYICYSSGTTSSHRGAGSVISMAWSVFESIKRANDVTLAILPFYHIFGLIGHLHHSFYIGAPTVIMTQGETDLPLPLIGMGGEHAQVNALSP</sequence>
<evidence type="ECO:0000256" key="1">
    <source>
        <dbReference type="ARBA" id="ARBA00006432"/>
    </source>
</evidence>
<proteinExistence type="inferred from homology"/>